<accession>A0A8B8D5W0</accession>
<dbReference type="Gene3D" id="2.170.150.20">
    <property type="entry name" value="Peptide methionine sulfoxide reductase"/>
    <property type="match status" value="1"/>
</dbReference>
<feature type="domain" description="CULT" evidence="2">
    <location>
        <begin position="30"/>
        <end position="141"/>
    </location>
</feature>
<dbReference type="GeneID" id="111123868"/>
<dbReference type="InterPro" id="IPR034750">
    <property type="entry name" value="CULT"/>
</dbReference>
<reference evidence="3" key="1">
    <citation type="submission" date="2024-06" db="UniProtKB">
        <authorList>
            <consortium name="RefSeq"/>
        </authorList>
    </citation>
    <scope>NUCLEOTIDE SEQUENCE [LARGE SCALE GENOMIC DNA]</scope>
</reference>
<sequence>MPKEFVKFLFLFLVAFLFDNYAIENSGEYVDFLLCRGCGHEIVDPSHITHIPSKVAHRQRNDTISGQNGTLIQLFKNPDGMYFEVITAMVANVNEASKPSDMMTWFPGYHWTICVCPRCMKHLGWQYHATSPQTKPSPFLE</sequence>
<keyword evidence="3" id="KW-1185">Reference proteome</keyword>
<gene>
    <name evidence="4" type="primary">LOC111123868</name>
</gene>
<reference evidence="4" key="2">
    <citation type="submission" date="2025-08" db="UniProtKB">
        <authorList>
            <consortium name="RefSeq"/>
        </authorList>
    </citation>
    <scope>IDENTIFICATION</scope>
    <source>
        <tissue evidence="4">Whole sample</tissue>
    </source>
</reference>
<dbReference type="CDD" id="cd15777">
    <property type="entry name" value="CRBN_C_like"/>
    <property type="match status" value="1"/>
</dbReference>
<proteinExistence type="predicted"/>
<dbReference type="RefSeq" id="XP_022322221.1">
    <property type="nucleotide sequence ID" value="XM_022466513.1"/>
</dbReference>
<evidence type="ECO:0000313" key="4">
    <source>
        <dbReference type="RefSeq" id="XP_022322221.1"/>
    </source>
</evidence>
<evidence type="ECO:0000256" key="1">
    <source>
        <dbReference type="SAM" id="SignalP"/>
    </source>
</evidence>
<evidence type="ECO:0000259" key="2">
    <source>
        <dbReference type="PROSITE" id="PS51788"/>
    </source>
</evidence>
<dbReference type="Proteomes" id="UP000694844">
    <property type="component" value="Chromosome 1"/>
</dbReference>
<name>A0A8B8D5W0_CRAVI</name>
<dbReference type="PROSITE" id="PS51788">
    <property type="entry name" value="CULT"/>
    <property type="match status" value="1"/>
</dbReference>
<feature type="signal peptide" evidence="1">
    <location>
        <begin position="1"/>
        <end position="22"/>
    </location>
</feature>
<dbReference type="FunFam" id="2.170.150.20:FF:000007">
    <property type="entry name" value="Protein cereblon"/>
    <property type="match status" value="1"/>
</dbReference>
<dbReference type="KEGG" id="cvn:111123868"/>
<protein>
    <submittedName>
        <fullName evidence="4">Uncharacterized protein LOC111123868</fullName>
    </submittedName>
</protein>
<keyword evidence="1" id="KW-0732">Signal</keyword>
<dbReference type="OrthoDB" id="5778218at2759"/>
<organism evidence="3 4">
    <name type="scientific">Crassostrea virginica</name>
    <name type="common">Eastern oyster</name>
    <dbReference type="NCBI Taxonomy" id="6565"/>
    <lineage>
        <taxon>Eukaryota</taxon>
        <taxon>Metazoa</taxon>
        <taxon>Spiralia</taxon>
        <taxon>Lophotrochozoa</taxon>
        <taxon>Mollusca</taxon>
        <taxon>Bivalvia</taxon>
        <taxon>Autobranchia</taxon>
        <taxon>Pteriomorphia</taxon>
        <taxon>Ostreida</taxon>
        <taxon>Ostreoidea</taxon>
        <taxon>Ostreidae</taxon>
        <taxon>Crassostrea</taxon>
    </lineage>
</organism>
<dbReference type="AlphaFoldDB" id="A0A8B8D5W0"/>
<feature type="chain" id="PRO_5034397074" evidence="1">
    <location>
        <begin position="23"/>
        <end position="141"/>
    </location>
</feature>
<evidence type="ECO:0000313" key="3">
    <source>
        <dbReference type="Proteomes" id="UP000694844"/>
    </source>
</evidence>